<dbReference type="InterPro" id="IPR001789">
    <property type="entry name" value="Sig_transdc_resp-reg_receiver"/>
</dbReference>
<feature type="modified residue" description="4-aspartylphosphate" evidence="2">
    <location>
        <position position="187"/>
    </location>
</feature>
<feature type="compositionally biased region" description="Low complexity" evidence="3">
    <location>
        <begin position="46"/>
        <end position="67"/>
    </location>
</feature>
<evidence type="ECO:0000313" key="5">
    <source>
        <dbReference type="EMBL" id="TGD70830.1"/>
    </source>
</evidence>
<dbReference type="InterPro" id="IPR050595">
    <property type="entry name" value="Bact_response_regulator"/>
</dbReference>
<dbReference type="PANTHER" id="PTHR44591:SF3">
    <property type="entry name" value="RESPONSE REGULATORY DOMAIN-CONTAINING PROTEIN"/>
    <property type="match status" value="1"/>
</dbReference>
<name>A0A4Z0LU46_9GAMM</name>
<dbReference type="PANTHER" id="PTHR44591">
    <property type="entry name" value="STRESS RESPONSE REGULATOR PROTEIN 1"/>
    <property type="match status" value="1"/>
</dbReference>
<dbReference type="Proteomes" id="UP000298050">
    <property type="component" value="Unassembled WGS sequence"/>
</dbReference>
<keyword evidence="6" id="KW-1185">Reference proteome</keyword>
<dbReference type="AlphaFoldDB" id="A0A4Z0LU46"/>
<dbReference type="SMART" id="SM00448">
    <property type="entry name" value="REC"/>
    <property type="match status" value="1"/>
</dbReference>
<evidence type="ECO:0000256" key="3">
    <source>
        <dbReference type="SAM" id="MobiDB-lite"/>
    </source>
</evidence>
<evidence type="ECO:0000256" key="2">
    <source>
        <dbReference type="PROSITE-ProRule" id="PRU00169"/>
    </source>
</evidence>
<sequence>MRRRCQKRTTRRQPRPSKRPPWRWCRSRKPRRCRTPQCRARRRPSDQVSVQRSVDSHAGSSAGGRRAVAQSVRCITKTNFRKFSATNFLQICTTVPHRGASARRSDLRAWCDTGSGRSKHGFAHPGMEDTRMMANRKILYVEDNSANLSLVQKVLAMVDGIEMTAATTGEQGLELARVSPPDLILLDINLPGMNGFEVLQGIRADARLKSIPVIAMTASATRAELADGMRAGFDCYLTKPFDVRRFLVVVEEYLGQNTASGDAGSASRDNSRTG</sequence>
<evidence type="ECO:0000256" key="1">
    <source>
        <dbReference type="ARBA" id="ARBA00022553"/>
    </source>
</evidence>
<dbReference type="PROSITE" id="PS50110">
    <property type="entry name" value="RESPONSE_REGULATORY"/>
    <property type="match status" value="1"/>
</dbReference>
<dbReference type="EMBL" id="SRLE01000018">
    <property type="protein sequence ID" value="TGD70830.1"/>
    <property type="molecule type" value="Genomic_DNA"/>
</dbReference>
<comment type="caution">
    <text evidence="5">The sequence shown here is derived from an EMBL/GenBank/DDBJ whole genome shotgun (WGS) entry which is preliminary data.</text>
</comment>
<feature type="compositionally biased region" description="Basic residues" evidence="3">
    <location>
        <begin position="1"/>
        <end position="42"/>
    </location>
</feature>
<protein>
    <submittedName>
        <fullName evidence="5">Response regulator</fullName>
    </submittedName>
</protein>
<feature type="region of interest" description="Disordered" evidence="3">
    <location>
        <begin position="1"/>
        <end position="68"/>
    </location>
</feature>
<accession>A0A4Z0LU46</accession>
<dbReference type="InterPro" id="IPR011006">
    <property type="entry name" value="CheY-like_superfamily"/>
</dbReference>
<keyword evidence="1 2" id="KW-0597">Phosphoprotein</keyword>
<dbReference type="SUPFAM" id="SSF52172">
    <property type="entry name" value="CheY-like"/>
    <property type="match status" value="1"/>
</dbReference>
<organism evidence="5 6">
    <name type="scientific">Mangrovimicrobium sediminis</name>
    <dbReference type="NCBI Taxonomy" id="2562682"/>
    <lineage>
        <taxon>Bacteria</taxon>
        <taxon>Pseudomonadati</taxon>
        <taxon>Pseudomonadota</taxon>
        <taxon>Gammaproteobacteria</taxon>
        <taxon>Cellvibrionales</taxon>
        <taxon>Halieaceae</taxon>
        <taxon>Mangrovimicrobium</taxon>
    </lineage>
</organism>
<dbReference type="Gene3D" id="3.40.50.2300">
    <property type="match status" value="1"/>
</dbReference>
<reference evidence="5 6" key="1">
    <citation type="submission" date="2019-04" db="EMBL/GenBank/DDBJ databases">
        <title>Taxonomy of novel Haliea sp. from mangrove soil of West Coast of India.</title>
        <authorList>
            <person name="Verma A."/>
            <person name="Kumar P."/>
            <person name="Krishnamurthi S."/>
        </authorList>
    </citation>
    <scope>NUCLEOTIDE SEQUENCE [LARGE SCALE GENOMIC DNA]</scope>
    <source>
        <strain evidence="5 6">SAOS-164</strain>
    </source>
</reference>
<gene>
    <name evidence="5" type="ORF">E4634_20725</name>
</gene>
<evidence type="ECO:0000313" key="6">
    <source>
        <dbReference type="Proteomes" id="UP000298050"/>
    </source>
</evidence>
<proteinExistence type="predicted"/>
<dbReference type="Pfam" id="PF00072">
    <property type="entry name" value="Response_reg"/>
    <property type="match status" value="1"/>
</dbReference>
<dbReference type="GO" id="GO:0000160">
    <property type="term" value="P:phosphorelay signal transduction system"/>
    <property type="evidence" value="ECO:0007669"/>
    <property type="project" value="InterPro"/>
</dbReference>
<feature type="domain" description="Response regulatory" evidence="4">
    <location>
        <begin position="137"/>
        <end position="254"/>
    </location>
</feature>
<dbReference type="OrthoDB" id="9793549at2"/>
<evidence type="ECO:0000259" key="4">
    <source>
        <dbReference type="PROSITE" id="PS50110"/>
    </source>
</evidence>